<accession>A0A919XCS5</accession>
<dbReference type="Proteomes" id="UP000676917">
    <property type="component" value="Unassembled WGS sequence"/>
</dbReference>
<keyword evidence="3" id="KW-1185">Reference proteome</keyword>
<evidence type="ECO:0000313" key="2">
    <source>
        <dbReference type="EMBL" id="GIO28280.1"/>
    </source>
</evidence>
<comment type="caution">
    <text evidence="2">The sequence shown here is derived from an EMBL/GenBank/DDBJ whole genome shotgun (WGS) entry which is preliminary data.</text>
</comment>
<sequence length="606" mass="70286">MITLTDEIKDIETEIETIKKIGKKFSETITSDQAFNILVLQYYCFKENELENIWFDIKSCITDGSDDGGLDFVYFDEEEYKVIIGQNKYSPNVSAQECLSEIHKIVNTIEDFYKGHTGKYNKKVKEAFQNAIDRLTDETEGNIEIVFSSLSKFDFEGTKERIGDLENKVSQIAFYAPNDINDLIEKVKSSFEVVPEDTIKIDKAKNWLEYDTDKQKGMFINVSSQSISRLYNKYNNKGLFNLNIRRYIKSKSVDDGINHTLNKNRDEFWFLNNGLTIACNDFSTDGDTIRLYNFSIVNGGQTTTLIGSYKGNNKEEFYIPCKIVASKEKMRPEHSMMFFNKIAEATNSQKPIQPKDLKSNAPEMINLQRLLKRHGIGLEIKRGEQLPKNLNIKIKNDIFAQLVYSFVNQKPGTARSNKKSLFNNNKSYKQVFRKNYEQTEKWKFIIDLIDLNERFEALSKEYKKKGTEVFNSEEANVFSNGKYILFGLFGVIYRIINDDIKLAELREDTSIIDSDDFIYDGFISNYTKDDINNKLDSLIKFLVGILSTSYSNQYEAGKVTSVSNFFKTDKKYLEDVVKTFASMLNREFYLKELMEYGEIFKRSKNN</sequence>
<dbReference type="RefSeq" id="WP_212921735.1">
    <property type="nucleotide sequence ID" value="NZ_BORP01000006.1"/>
</dbReference>
<gene>
    <name evidence="2" type="ORF">J43TS3_28910</name>
</gene>
<protein>
    <recommendedName>
        <fullName evidence="1">Abortive phage infection protein C-terminal domain-containing protein</fullName>
    </recommendedName>
</protein>
<dbReference type="EMBL" id="BORP01000006">
    <property type="protein sequence ID" value="GIO28280.1"/>
    <property type="molecule type" value="Genomic_DNA"/>
</dbReference>
<evidence type="ECO:0000259" key="1">
    <source>
        <dbReference type="Pfam" id="PF10592"/>
    </source>
</evidence>
<feature type="domain" description="Abortive phage infection protein C-terminal" evidence="1">
    <location>
        <begin position="240"/>
        <end position="509"/>
    </location>
</feature>
<organism evidence="2 3">
    <name type="scientific">Ornithinibacillus bavariensis</name>
    <dbReference type="NCBI Taxonomy" id="545502"/>
    <lineage>
        <taxon>Bacteria</taxon>
        <taxon>Bacillati</taxon>
        <taxon>Bacillota</taxon>
        <taxon>Bacilli</taxon>
        <taxon>Bacillales</taxon>
        <taxon>Bacillaceae</taxon>
        <taxon>Ornithinibacillus</taxon>
    </lineage>
</organism>
<reference evidence="2" key="1">
    <citation type="submission" date="2021-03" db="EMBL/GenBank/DDBJ databases">
        <title>Antimicrobial resistance genes in bacteria isolated from Japanese honey, and their potential for conferring macrolide and lincosamide resistance in the American foulbrood pathogen Paenibacillus larvae.</title>
        <authorList>
            <person name="Okamoto M."/>
            <person name="Kumagai M."/>
            <person name="Kanamori H."/>
            <person name="Takamatsu D."/>
        </authorList>
    </citation>
    <scope>NUCLEOTIDE SEQUENCE</scope>
    <source>
        <strain evidence="2">J43TS3</strain>
    </source>
</reference>
<proteinExistence type="predicted"/>
<dbReference type="Pfam" id="PF10592">
    <property type="entry name" value="AIPR"/>
    <property type="match status" value="1"/>
</dbReference>
<dbReference type="AlphaFoldDB" id="A0A919XCS5"/>
<name>A0A919XCS5_9BACI</name>
<dbReference type="InterPro" id="IPR018891">
    <property type="entry name" value="AIPR_C"/>
</dbReference>
<evidence type="ECO:0000313" key="3">
    <source>
        <dbReference type="Proteomes" id="UP000676917"/>
    </source>
</evidence>